<name>A0A0J6WQ89_9FIRM</name>
<reference evidence="1 2" key="1">
    <citation type="submission" date="2015-06" db="EMBL/GenBank/DDBJ databases">
        <title>Draft genome sequence of beer spoilage bacterium Megasphaera cerevisiae type strain 20462.</title>
        <authorList>
            <person name="Kutumbaka K."/>
            <person name="Pasmowitz J."/>
            <person name="Mategko J."/>
            <person name="Reyes D."/>
            <person name="Friedrich A."/>
            <person name="Han S."/>
            <person name="Martens-Habbena W."/>
            <person name="Neal-McKinney J."/>
            <person name="Janagama H.K."/>
            <person name="Nadala C."/>
            <person name="Samadpour M."/>
        </authorList>
    </citation>
    <scope>NUCLEOTIDE SEQUENCE [LARGE SCALE GENOMIC DNA]</scope>
    <source>
        <strain evidence="1 2">DSM 20462</strain>
    </source>
</reference>
<protein>
    <submittedName>
        <fullName evidence="1">Cytidylate kinase</fullName>
    </submittedName>
</protein>
<organism evidence="1 2">
    <name type="scientific">Megasphaera cerevisiae DSM 20462</name>
    <dbReference type="NCBI Taxonomy" id="1122219"/>
    <lineage>
        <taxon>Bacteria</taxon>
        <taxon>Bacillati</taxon>
        <taxon>Bacillota</taxon>
        <taxon>Negativicutes</taxon>
        <taxon>Veillonellales</taxon>
        <taxon>Veillonellaceae</taxon>
        <taxon>Megasphaera</taxon>
    </lineage>
</organism>
<dbReference type="AlphaFoldDB" id="A0A0J6WQ89"/>
<dbReference type="Gene3D" id="3.40.50.300">
    <property type="entry name" value="P-loop containing nucleotide triphosphate hydrolases"/>
    <property type="match status" value="1"/>
</dbReference>
<accession>A0A0J6WQ89</accession>
<dbReference type="Proteomes" id="UP000036503">
    <property type="component" value="Unassembled WGS sequence"/>
</dbReference>
<dbReference type="Pfam" id="PF13189">
    <property type="entry name" value="Cytidylate_kin2"/>
    <property type="match status" value="1"/>
</dbReference>
<keyword evidence="2" id="KW-1185">Reference proteome</keyword>
<sequence>MEKFVVVINRQFGSMGRPIAKKMAEQLNVDFYDRDIIELAAKKIDMPLKEASDLEESAAKGAFWQMCFPLGFGSDDKKLKLFEEQRQIIINLGDAKSSIIVGRCSDYILRQHKNLIRIFIYAPEEARVLNCVNYLHMEEKEARKMIKDVDKARDAYQLQYANYKQGDFHYNDIIIDSSFLGVCETAKFLSNLVIAKFG</sequence>
<dbReference type="RefSeq" id="WP_048515269.1">
    <property type="nucleotide sequence ID" value="NZ_FUXD01000051.1"/>
</dbReference>
<keyword evidence="1" id="KW-0808">Transferase</keyword>
<dbReference type="InParanoid" id="A0A0J6WQ89"/>
<proteinExistence type="predicted"/>
<dbReference type="STRING" id="39029.BSR42_01395"/>
<comment type="caution">
    <text evidence="1">The sequence shown here is derived from an EMBL/GenBank/DDBJ whole genome shotgun (WGS) entry which is preliminary data.</text>
</comment>
<dbReference type="OrthoDB" id="9781180at2"/>
<evidence type="ECO:0000313" key="2">
    <source>
        <dbReference type="Proteomes" id="UP000036503"/>
    </source>
</evidence>
<dbReference type="EMBL" id="LEKT01000057">
    <property type="protein sequence ID" value="KMO85560.1"/>
    <property type="molecule type" value="Genomic_DNA"/>
</dbReference>
<dbReference type="InterPro" id="IPR027417">
    <property type="entry name" value="P-loop_NTPase"/>
</dbReference>
<evidence type="ECO:0000313" key="1">
    <source>
        <dbReference type="EMBL" id="KMO85560.1"/>
    </source>
</evidence>
<dbReference type="GO" id="GO:0016301">
    <property type="term" value="F:kinase activity"/>
    <property type="evidence" value="ECO:0007669"/>
    <property type="project" value="UniProtKB-KW"/>
</dbReference>
<dbReference type="PATRIC" id="fig|1122219.3.peg.2679"/>
<gene>
    <name evidence="1" type="ORF">AB840_12955</name>
</gene>
<keyword evidence="1" id="KW-0418">Kinase</keyword>